<evidence type="ECO:0000313" key="2">
    <source>
        <dbReference type="EMBL" id="GAA2577725.1"/>
    </source>
</evidence>
<dbReference type="RefSeq" id="WP_344228462.1">
    <property type="nucleotide sequence ID" value="NZ_BAAARI010000011.1"/>
</dbReference>
<evidence type="ECO:0000256" key="1">
    <source>
        <dbReference type="SAM" id="MobiDB-lite"/>
    </source>
</evidence>
<keyword evidence="3" id="KW-1185">Reference proteome</keyword>
<name>A0ABN3PGD9_9MICO</name>
<evidence type="ECO:0000313" key="3">
    <source>
        <dbReference type="Proteomes" id="UP001500274"/>
    </source>
</evidence>
<reference evidence="2 3" key="1">
    <citation type="journal article" date="2019" name="Int. J. Syst. Evol. Microbiol.">
        <title>The Global Catalogue of Microorganisms (GCM) 10K type strain sequencing project: providing services to taxonomists for standard genome sequencing and annotation.</title>
        <authorList>
            <consortium name="The Broad Institute Genomics Platform"/>
            <consortium name="The Broad Institute Genome Sequencing Center for Infectious Disease"/>
            <person name="Wu L."/>
            <person name="Ma J."/>
        </authorList>
    </citation>
    <scope>NUCLEOTIDE SEQUENCE [LARGE SCALE GENOMIC DNA]</scope>
    <source>
        <strain evidence="2 3">JCM 16365</strain>
    </source>
</reference>
<feature type="compositionally biased region" description="Polar residues" evidence="1">
    <location>
        <begin position="117"/>
        <end position="127"/>
    </location>
</feature>
<comment type="caution">
    <text evidence="2">The sequence shown here is derived from an EMBL/GenBank/DDBJ whole genome shotgun (WGS) entry which is preliminary data.</text>
</comment>
<organism evidence="2 3">
    <name type="scientific">Microbacterium binotii</name>
    <dbReference type="NCBI Taxonomy" id="462710"/>
    <lineage>
        <taxon>Bacteria</taxon>
        <taxon>Bacillati</taxon>
        <taxon>Actinomycetota</taxon>
        <taxon>Actinomycetes</taxon>
        <taxon>Micrococcales</taxon>
        <taxon>Microbacteriaceae</taxon>
        <taxon>Microbacterium</taxon>
    </lineage>
</organism>
<dbReference type="EMBL" id="BAAARI010000011">
    <property type="protein sequence ID" value="GAA2577725.1"/>
    <property type="molecule type" value="Genomic_DNA"/>
</dbReference>
<accession>A0ABN3PGD9</accession>
<feature type="region of interest" description="Disordered" evidence="1">
    <location>
        <begin position="90"/>
        <end position="150"/>
    </location>
</feature>
<dbReference type="Proteomes" id="UP001500274">
    <property type="component" value="Unassembled WGS sequence"/>
</dbReference>
<proteinExistence type="predicted"/>
<gene>
    <name evidence="2" type="ORF">GCM10009862_16300</name>
</gene>
<sequence>MPWFKVDDALAMHMKAFAAGNQALGLWVRAGSWSMHQLTDGFIPQGLLPALGGTWDDAAALLNAGLWHPAEGGYQFHDWAEYQPTREQVLAEREAAAERKRRSRQRSQEASQRDSSVTDAASHSSPSRPVPTRPLTDYVSQSESDDSTEQRARNIIQGLGISPDKLLTHISARVGVAVSAEEAMRVATDVLARGGEVLKPQAYVLRSITNDPDAIRAAITAARPTSIPQREPECDQHAGYPLPCERCRRDAAEKE</sequence>
<protein>
    <submittedName>
        <fullName evidence="2">Uncharacterized protein</fullName>
    </submittedName>
</protein>